<dbReference type="GO" id="GO:0016020">
    <property type="term" value="C:membrane"/>
    <property type="evidence" value="ECO:0007669"/>
    <property type="project" value="InterPro"/>
</dbReference>
<evidence type="ECO:0000259" key="11">
    <source>
        <dbReference type="PROSITE" id="PS50113"/>
    </source>
</evidence>
<dbReference type="Pfam" id="PF00072">
    <property type="entry name" value="Response_reg"/>
    <property type="match status" value="1"/>
</dbReference>
<dbReference type="GO" id="GO:0000155">
    <property type="term" value="F:phosphorelay sensor kinase activity"/>
    <property type="evidence" value="ECO:0007669"/>
    <property type="project" value="InterPro"/>
</dbReference>
<dbReference type="SUPFAM" id="SSF55874">
    <property type="entry name" value="ATPase domain of HSP90 chaperone/DNA topoisomerase II/histidine kinase"/>
    <property type="match status" value="1"/>
</dbReference>
<dbReference type="InterPro" id="IPR013767">
    <property type="entry name" value="PAS_fold"/>
</dbReference>
<comment type="catalytic activity">
    <reaction evidence="1">
        <text>ATP + protein L-histidine = ADP + protein N-phospho-L-histidine.</text>
        <dbReference type="EC" id="2.7.13.3"/>
    </reaction>
</comment>
<evidence type="ECO:0000259" key="10">
    <source>
        <dbReference type="PROSITE" id="PS50112"/>
    </source>
</evidence>
<evidence type="ECO:0000313" key="14">
    <source>
        <dbReference type="Proteomes" id="UP000001660"/>
    </source>
</evidence>
<evidence type="ECO:0000256" key="4">
    <source>
        <dbReference type="ARBA" id="ARBA00022679"/>
    </source>
</evidence>
<evidence type="ECO:0000256" key="5">
    <source>
        <dbReference type="ARBA" id="ARBA00022777"/>
    </source>
</evidence>
<dbReference type="eggNOG" id="COG4585">
    <property type="taxonomic scope" value="Bacteria"/>
</dbReference>
<keyword evidence="14" id="KW-1185">Reference proteome</keyword>
<dbReference type="InterPro" id="IPR013656">
    <property type="entry name" value="PAS_4"/>
</dbReference>
<keyword evidence="5 13" id="KW-0418">Kinase</keyword>
<dbReference type="EMBL" id="EU559167">
    <property type="protein sequence ID" value="ACE75637.1"/>
    <property type="molecule type" value="Genomic_DNA"/>
</dbReference>
<dbReference type="Pfam" id="PF08448">
    <property type="entry name" value="PAS_4"/>
    <property type="match status" value="2"/>
</dbReference>
<dbReference type="CDD" id="cd16917">
    <property type="entry name" value="HATPase_UhpB-NarQ-NarX-like"/>
    <property type="match status" value="1"/>
</dbReference>
<dbReference type="SMART" id="SM00448">
    <property type="entry name" value="REC"/>
    <property type="match status" value="1"/>
</dbReference>
<feature type="coiled-coil region" evidence="7">
    <location>
        <begin position="770"/>
        <end position="804"/>
    </location>
</feature>
<dbReference type="SMART" id="SM00387">
    <property type="entry name" value="HATPase_c"/>
    <property type="match status" value="1"/>
</dbReference>
<dbReference type="HOGENOM" id="CLU_300104_0_0_0"/>
<dbReference type="InterPro" id="IPR035965">
    <property type="entry name" value="PAS-like_dom_sf"/>
</dbReference>
<reference evidence="12" key="1">
    <citation type="journal article" date="2008" name="Environ. Microbiol.">
        <title>Environmental genomics reveals a functional chlorite dismutase in the nitrite-oxidizing bacterium 'Candidatus Nitrospira defluvii'.</title>
        <authorList>
            <person name="Maixner F."/>
            <person name="Wagner M."/>
            <person name="Lucker S."/>
            <person name="Pelletier E."/>
            <person name="Schmitz-Esser S."/>
            <person name="Hace K."/>
            <person name="Spieck E."/>
            <person name="Konrat R."/>
            <person name="Le Paslier D."/>
            <person name="Daims H."/>
        </authorList>
    </citation>
    <scope>NUCLEOTIDE SEQUENCE</scope>
</reference>
<feature type="domain" description="PAS" evidence="10">
    <location>
        <begin position="137"/>
        <end position="179"/>
    </location>
</feature>
<dbReference type="EC" id="2.7.13.3" evidence="2"/>
<keyword evidence="3 6" id="KW-0597">Phosphoprotein</keyword>
<dbReference type="GO" id="GO:0046983">
    <property type="term" value="F:protein dimerization activity"/>
    <property type="evidence" value="ECO:0007669"/>
    <property type="project" value="InterPro"/>
</dbReference>
<evidence type="ECO:0000259" key="8">
    <source>
        <dbReference type="PROSITE" id="PS50109"/>
    </source>
</evidence>
<dbReference type="AlphaFoldDB" id="B3U4S0"/>
<dbReference type="PROSITE" id="PS50109">
    <property type="entry name" value="HIS_KIN"/>
    <property type="match status" value="1"/>
</dbReference>
<organism evidence="12">
    <name type="scientific">Nitrospira defluvii</name>
    <dbReference type="NCBI Taxonomy" id="330214"/>
    <lineage>
        <taxon>Bacteria</taxon>
        <taxon>Pseudomonadati</taxon>
        <taxon>Nitrospirota</taxon>
        <taxon>Nitrospiria</taxon>
        <taxon>Nitrospirales</taxon>
        <taxon>Nitrospiraceae</taxon>
        <taxon>Nitrospira</taxon>
    </lineage>
</organism>
<proteinExistence type="predicted"/>
<protein>
    <recommendedName>
        <fullName evidence="2">histidine kinase</fullName>
        <ecNumber evidence="2">2.7.13.3</ecNumber>
    </recommendedName>
</protein>
<dbReference type="Pfam" id="PF07730">
    <property type="entry name" value="HisKA_3"/>
    <property type="match status" value="1"/>
</dbReference>
<dbReference type="InterPro" id="IPR001610">
    <property type="entry name" value="PAC"/>
</dbReference>
<dbReference type="Gene3D" id="1.20.5.1930">
    <property type="match status" value="1"/>
</dbReference>
<dbReference type="CDD" id="cd00156">
    <property type="entry name" value="REC"/>
    <property type="match status" value="1"/>
</dbReference>
<dbReference type="Gene3D" id="3.30.450.20">
    <property type="entry name" value="PAS domain"/>
    <property type="match status" value="5"/>
</dbReference>
<dbReference type="Gene3D" id="3.30.565.10">
    <property type="entry name" value="Histidine kinase-like ATPase, C-terminal domain"/>
    <property type="match status" value="1"/>
</dbReference>
<dbReference type="InterPro" id="IPR036890">
    <property type="entry name" value="HATPase_C_sf"/>
</dbReference>
<feature type="domain" description="PAC" evidence="11">
    <location>
        <begin position="727"/>
        <end position="779"/>
    </location>
</feature>
<dbReference type="InterPro" id="IPR052162">
    <property type="entry name" value="Sensor_kinase/Photoreceptor"/>
</dbReference>
<feature type="domain" description="Response regulatory" evidence="9">
    <location>
        <begin position="7"/>
        <end position="124"/>
    </location>
</feature>
<dbReference type="Pfam" id="PF13426">
    <property type="entry name" value="PAS_9"/>
    <property type="match status" value="2"/>
</dbReference>
<dbReference type="Proteomes" id="UP000001660">
    <property type="component" value="Chromosome"/>
</dbReference>
<feature type="domain" description="Histidine kinase" evidence="8">
    <location>
        <begin position="805"/>
        <end position="997"/>
    </location>
</feature>
<accession>B3U4S0</accession>
<feature type="domain" description="PAC" evidence="11">
    <location>
        <begin position="597"/>
        <end position="648"/>
    </location>
</feature>
<dbReference type="PROSITE" id="PS50113">
    <property type="entry name" value="PAC"/>
    <property type="match status" value="5"/>
</dbReference>
<dbReference type="CDD" id="cd00130">
    <property type="entry name" value="PAS"/>
    <property type="match status" value="5"/>
</dbReference>
<dbReference type="STRING" id="330214.NIDE1491"/>
<dbReference type="NCBIfam" id="TIGR00229">
    <property type="entry name" value="sensory_box"/>
    <property type="match status" value="5"/>
</dbReference>
<evidence type="ECO:0000313" key="13">
    <source>
        <dbReference type="EMBL" id="CBK41232.1"/>
    </source>
</evidence>
<dbReference type="SMART" id="SM00086">
    <property type="entry name" value="PAC"/>
    <property type="match status" value="4"/>
</dbReference>
<feature type="domain" description="PAS" evidence="10">
    <location>
        <begin position="396"/>
        <end position="466"/>
    </location>
</feature>
<gene>
    <name evidence="13" type="ORF">NIDE1491</name>
</gene>
<feature type="domain" description="PAS" evidence="10">
    <location>
        <begin position="270"/>
        <end position="341"/>
    </location>
</feature>
<dbReference type="eggNOG" id="COG2202">
    <property type="taxonomic scope" value="Bacteria"/>
</dbReference>
<feature type="modified residue" description="4-aspartylphosphate" evidence="6">
    <location>
        <position position="59"/>
    </location>
</feature>
<dbReference type="EMBL" id="FP929003">
    <property type="protein sequence ID" value="CBK41232.1"/>
    <property type="molecule type" value="Genomic_DNA"/>
</dbReference>
<dbReference type="InterPro" id="IPR000014">
    <property type="entry name" value="PAS"/>
</dbReference>
<dbReference type="InterPro" id="IPR001789">
    <property type="entry name" value="Sig_transdc_resp-reg_receiver"/>
</dbReference>
<name>B3U4S0_9BACT</name>
<dbReference type="Pfam" id="PF00989">
    <property type="entry name" value="PAS"/>
    <property type="match status" value="1"/>
</dbReference>
<sequence>MSTGPAHILLVEDNPGDARLLRELLTESGTGRLTLTHVDRLDAAIRCLTQAAFDIILLDLSLPDSQGAETLVRMHEAAQGIPIVLVTGREDEELGLQLIQAGAQDYLVKGQTTAPLLARALKYAVERKRLEEELRKKTRFLQSVLDTMAEGVVMADERGRFQVWNQAAERIIGSGPADIGIREWSKHYALFLPDRVTPFPTDDLPLARAIRGESVTDVLIFFHRPHWPGEAWLSVTARPLLDDTGHLSGGVAVFRDITAAKRTDEALRDSQERYRLLVTKASDIIYRTDASGRFTFVNPVAMRIMKYTEPELLGRRFIELIHPDHQPAAERFYGRQFIRKQPSTYYEFLALAKDGSEVWIGQNVQVLLEEGTVVGFQAVARDITDCKRAEEARLESEERLRSIVQSTGDAIILMDTRGQVAFWNSGAEKIFGYTAEQMLGQPVTRIIPQRFREAHQRGVERVAAAGRLTLQADMFELIGLRKDGTEFPLEFSLAAWTAKSTLFITGIIRDISDRRQAESALRDSEERFRAIMDNSPALIFIKDLAGRYLQANRQFEIISHLSHEDLVGKTDEEVFPPEQAAVFRGNDRKVLEAGAPMRFEESALHDDGLHTSIVVKFPLRNAQNRCYALCGIATDITDRKRAEEARQQLAKDRLLLLESTGEGIYGIDRQGRCTFINSAAARMLGSLPEAFLGQDMHERIHHSFPDSTTYPRATCRIQKTLEGGKGCKVDDEVYWRKDGTAFPVEYSSFPIIEDNQIIGAVVVFLDITERKRAEQQLTLSHDQLRKLTARLESVREEERILIAREIHDELGQALTGVKLELCLLHDQIAEVSPMMRKKLESISTLVDGTIQSVQRIATELRPVVLDQLGLIPAIEWQAHEFQARTGIQCTLDVYLRAVTLSHAGSTAMFRIFQEILTNVARHAQASVVHITLQEQAGSLVLDVRDNGRGVTDAELADPHSLGLVGMRERALLLGGETIFTGSPGTGTAVRVRIPLDQP</sequence>
<feature type="domain" description="PAS" evidence="10">
    <location>
        <begin position="656"/>
        <end position="724"/>
    </location>
</feature>
<evidence type="ECO:0000256" key="3">
    <source>
        <dbReference type="ARBA" id="ARBA00022553"/>
    </source>
</evidence>
<reference evidence="13" key="3">
    <citation type="submission" date="2010-03" db="EMBL/GenBank/DDBJ databases">
        <authorList>
            <person name="Genoscope - CEA"/>
        </authorList>
    </citation>
    <scope>NUCLEOTIDE SEQUENCE</scope>
</reference>
<feature type="domain" description="PAC" evidence="11">
    <location>
        <begin position="216"/>
        <end position="269"/>
    </location>
</feature>
<dbReference type="eggNOG" id="COG0745">
    <property type="taxonomic scope" value="Bacteria"/>
</dbReference>
<dbReference type="PANTHER" id="PTHR43304:SF1">
    <property type="entry name" value="PAC DOMAIN-CONTAINING PROTEIN"/>
    <property type="match status" value="1"/>
</dbReference>
<keyword evidence="4" id="KW-0808">Transferase</keyword>
<evidence type="ECO:0000256" key="7">
    <source>
        <dbReference type="SAM" id="Coils"/>
    </source>
</evidence>
<dbReference type="KEGG" id="nde:NIDE1491"/>
<dbReference type="Gene3D" id="3.40.50.2300">
    <property type="match status" value="1"/>
</dbReference>
<evidence type="ECO:0000259" key="9">
    <source>
        <dbReference type="PROSITE" id="PS50110"/>
    </source>
</evidence>
<reference evidence="13 14" key="2">
    <citation type="journal article" date="2010" name="Proc. Natl. Acad. Sci. U.S.A.">
        <title>A Nitrospira metagenome illuminates the physiology and evolution of globally important nitrite-oxidizing bacteria.</title>
        <authorList>
            <person name="Lucker S."/>
            <person name="Wagner M."/>
            <person name="Maixner F."/>
            <person name="Pelletier E."/>
            <person name="Koch H."/>
            <person name="Vacherie B."/>
            <person name="Rattei T."/>
            <person name="Sinninghe Damste J."/>
            <person name="Spieck E."/>
            <person name="Le Paslier D."/>
            <person name="Daims H."/>
        </authorList>
    </citation>
    <scope>NUCLEOTIDE SEQUENCE [LARGE SCALE GENOMIC DNA]</scope>
</reference>
<dbReference type="InterPro" id="IPR011006">
    <property type="entry name" value="CheY-like_superfamily"/>
</dbReference>
<evidence type="ECO:0000313" key="12">
    <source>
        <dbReference type="EMBL" id="ACE75637.1"/>
    </source>
</evidence>
<dbReference type="SUPFAM" id="SSF55785">
    <property type="entry name" value="PYP-like sensor domain (PAS domain)"/>
    <property type="match status" value="5"/>
</dbReference>
<dbReference type="eggNOG" id="COG3829">
    <property type="taxonomic scope" value="Bacteria"/>
</dbReference>
<feature type="domain" description="PAC" evidence="11">
    <location>
        <begin position="344"/>
        <end position="395"/>
    </location>
</feature>
<keyword evidence="7" id="KW-0175">Coiled coil</keyword>
<dbReference type="eggNOG" id="COG5002">
    <property type="taxonomic scope" value="Bacteria"/>
</dbReference>
<feature type="domain" description="PAC" evidence="11">
    <location>
        <begin position="473"/>
        <end position="523"/>
    </location>
</feature>
<dbReference type="SMART" id="SM00091">
    <property type="entry name" value="PAS"/>
    <property type="match status" value="5"/>
</dbReference>
<dbReference type="InterPro" id="IPR003594">
    <property type="entry name" value="HATPase_dom"/>
</dbReference>
<evidence type="ECO:0000256" key="6">
    <source>
        <dbReference type="PROSITE-ProRule" id="PRU00169"/>
    </source>
</evidence>
<evidence type="ECO:0000256" key="2">
    <source>
        <dbReference type="ARBA" id="ARBA00012438"/>
    </source>
</evidence>
<dbReference type="GO" id="GO:0006355">
    <property type="term" value="P:regulation of DNA-templated transcription"/>
    <property type="evidence" value="ECO:0007669"/>
    <property type="project" value="InterPro"/>
</dbReference>
<dbReference type="Pfam" id="PF02518">
    <property type="entry name" value="HATPase_c"/>
    <property type="match status" value="1"/>
</dbReference>
<dbReference type="InterPro" id="IPR011712">
    <property type="entry name" value="Sig_transdc_His_kin_sub3_dim/P"/>
</dbReference>
<dbReference type="PROSITE" id="PS50110">
    <property type="entry name" value="RESPONSE_REGULATORY"/>
    <property type="match status" value="1"/>
</dbReference>
<evidence type="ECO:0000256" key="1">
    <source>
        <dbReference type="ARBA" id="ARBA00000085"/>
    </source>
</evidence>
<dbReference type="PANTHER" id="PTHR43304">
    <property type="entry name" value="PHYTOCHROME-LIKE PROTEIN CPH1"/>
    <property type="match status" value="1"/>
</dbReference>
<dbReference type="InterPro" id="IPR005467">
    <property type="entry name" value="His_kinase_dom"/>
</dbReference>
<feature type="domain" description="PAS" evidence="10">
    <location>
        <begin position="524"/>
        <end position="594"/>
    </location>
</feature>
<dbReference type="SUPFAM" id="SSF52172">
    <property type="entry name" value="CheY-like"/>
    <property type="match status" value="1"/>
</dbReference>
<dbReference type="PROSITE" id="PS50112">
    <property type="entry name" value="PAS"/>
    <property type="match status" value="5"/>
</dbReference>
<dbReference type="InterPro" id="IPR000700">
    <property type="entry name" value="PAS-assoc_C"/>
</dbReference>